<keyword evidence="10" id="KW-1185">Reference proteome</keyword>
<evidence type="ECO:0000256" key="4">
    <source>
        <dbReference type="ARBA" id="ARBA00022692"/>
    </source>
</evidence>
<dbReference type="Gene3D" id="1.20.1250.20">
    <property type="entry name" value="MFS general substrate transporter like domains"/>
    <property type="match status" value="2"/>
</dbReference>
<feature type="transmembrane region" description="Helical" evidence="7">
    <location>
        <begin position="105"/>
        <end position="130"/>
    </location>
</feature>
<dbReference type="SUPFAM" id="SSF103473">
    <property type="entry name" value="MFS general substrate transporter"/>
    <property type="match status" value="1"/>
</dbReference>
<dbReference type="GO" id="GO:0022857">
    <property type="term" value="F:transmembrane transporter activity"/>
    <property type="evidence" value="ECO:0007669"/>
    <property type="project" value="InterPro"/>
</dbReference>
<evidence type="ECO:0000256" key="3">
    <source>
        <dbReference type="ARBA" id="ARBA00022448"/>
    </source>
</evidence>
<comment type="subcellular location">
    <subcellularLocation>
        <location evidence="1">Endomembrane system</location>
        <topology evidence="1">Multi-pass membrane protein</topology>
    </subcellularLocation>
</comment>
<dbReference type="PROSITE" id="PS50850">
    <property type="entry name" value="MFS"/>
    <property type="match status" value="1"/>
</dbReference>
<feature type="transmembrane region" description="Helical" evidence="7">
    <location>
        <begin position="48"/>
        <end position="67"/>
    </location>
</feature>
<dbReference type="Proteomes" id="UP000319852">
    <property type="component" value="Chromosome"/>
</dbReference>
<protein>
    <submittedName>
        <fullName evidence="9">L-fucose transporter</fullName>
    </submittedName>
</protein>
<dbReference type="InterPro" id="IPR051788">
    <property type="entry name" value="MFS_Transporter"/>
</dbReference>
<evidence type="ECO:0000256" key="6">
    <source>
        <dbReference type="ARBA" id="ARBA00023136"/>
    </source>
</evidence>
<evidence type="ECO:0000259" key="8">
    <source>
        <dbReference type="PROSITE" id="PS50850"/>
    </source>
</evidence>
<evidence type="ECO:0000256" key="1">
    <source>
        <dbReference type="ARBA" id="ARBA00004127"/>
    </source>
</evidence>
<dbReference type="KEGG" id="amob:HG15A2_22270"/>
<dbReference type="PANTHER" id="PTHR23514">
    <property type="entry name" value="BYPASS OF STOP CODON PROTEIN 6"/>
    <property type="match status" value="1"/>
</dbReference>
<dbReference type="RefSeq" id="WP_246117936.1">
    <property type="nucleotide sequence ID" value="NZ_CP036263.1"/>
</dbReference>
<name>A0A517MVN9_9BACT</name>
<feature type="transmembrane region" description="Helical" evidence="7">
    <location>
        <begin position="470"/>
        <end position="491"/>
    </location>
</feature>
<dbReference type="GO" id="GO:0012505">
    <property type="term" value="C:endomembrane system"/>
    <property type="evidence" value="ECO:0007669"/>
    <property type="project" value="UniProtKB-SubCell"/>
</dbReference>
<dbReference type="EMBL" id="CP036263">
    <property type="protein sequence ID" value="QDS98939.1"/>
    <property type="molecule type" value="Genomic_DNA"/>
</dbReference>
<sequence length="512" mass="55614">MIENRKKLLIAGFLTLIAAGLGFGVRTGLLAVWSKTYGFTFTELGAITGGGLLGFGLIILIAGFLIDALGYKKLLIIALFCHVVSAVMLFFATPIFNSAGRDATYYILYCSMFIFAVGNGICEAVINPLVATLYPKEKTHYLNILHAGWPGGLVLGGLVALLAGSIQWELLMATFLIPSLLYGYITLTEQFPETEAQKGTISYGDMFVNCVTPFFIFLLLVQAMVGYVELGTDSWISKITGSILANAKYGGMLFIYTSMLMFVLRFFAGPIVHRISSLGLLLLSACLGALGLYLISNAQGLGYMLLAVTVYALGKTFLWPTMLGVVGEQYPRSATVAMALLGFAGMTSAGALGGPGIGYKQDRYASEKLQEISEPTFQRYQADEENGFLIFKPIRGLDGQKVGVVLDKSEAGQRGVALARDKEIAQQAEVWETDTFKQKRELDDWWQANQQFAAEDAEHVDTAGLHGSRMAIRLTALIPATMAVCYLLMILGFRAKGGYRHAEEGEPEATPQ</sequence>
<dbReference type="PANTHER" id="PTHR23514:SF3">
    <property type="entry name" value="BYPASS OF STOP CODON PROTEIN 6"/>
    <property type="match status" value="1"/>
</dbReference>
<dbReference type="GO" id="GO:0016020">
    <property type="term" value="C:membrane"/>
    <property type="evidence" value="ECO:0007669"/>
    <property type="project" value="TreeGrafter"/>
</dbReference>
<dbReference type="InterPro" id="IPR036259">
    <property type="entry name" value="MFS_trans_sf"/>
</dbReference>
<dbReference type="AlphaFoldDB" id="A0A517MVN9"/>
<evidence type="ECO:0000256" key="7">
    <source>
        <dbReference type="SAM" id="Phobius"/>
    </source>
</evidence>
<proteinExistence type="inferred from homology"/>
<comment type="similarity">
    <text evidence="2">Belongs to the major facilitator superfamily.</text>
</comment>
<keyword evidence="5 7" id="KW-1133">Transmembrane helix</keyword>
<keyword evidence="4 7" id="KW-0812">Transmembrane</keyword>
<evidence type="ECO:0000256" key="2">
    <source>
        <dbReference type="ARBA" id="ARBA00008335"/>
    </source>
</evidence>
<keyword evidence="3" id="KW-0813">Transport</keyword>
<feature type="transmembrane region" description="Helical" evidence="7">
    <location>
        <begin position="170"/>
        <end position="187"/>
    </location>
</feature>
<feature type="transmembrane region" description="Helical" evidence="7">
    <location>
        <begin position="207"/>
        <end position="228"/>
    </location>
</feature>
<dbReference type="InterPro" id="IPR020846">
    <property type="entry name" value="MFS_dom"/>
</dbReference>
<feature type="transmembrane region" description="Helical" evidence="7">
    <location>
        <begin position="275"/>
        <end position="295"/>
    </location>
</feature>
<reference evidence="9 10" key="1">
    <citation type="submission" date="2019-02" db="EMBL/GenBank/DDBJ databases">
        <title>Deep-cultivation of Planctomycetes and their phenomic and genomic characterization uncovers novel biology.</title>
        <authorList>
            <person name="Wiegand S."/>
            <person name="Jogler M."/>
            <person name="Boedeker C."/>
            <person name="Pinto D."/>
            <person name="Vollmers J."/>
            <person name="Rivas-Marin E."/>
            <person name="Kohn T."/>
            <person name="Peeters S.H."/>
            <person name="Heuer A."/>
            <person name="Rast P."/>
            <person name="Oberbeckmann S."/>
            <person name="Bunk B."/>
            <person name="Jeske O."/>
            <person name="Meyerdierks A."/>
            <person name="Storesund J.E."/>
            <person name="Kallscheuer N."/>
            <person name="Luecker S."/>
            <person name="Lage O.M."/>
            <person name="Pohl T."/>
            <person name="Merkel B.J."/>
            <person name="Hornburger P."/>
            <person name="Mueller R.-W."/>
            <person name="Bruemmer F."/>
            <person name="Labrenz M."/>
            <person name="Spormann A.M."/>
            <person name="Op den Camp H."/>
            <person name="Overmann J."/>
            <person name="Amann R."/>
            <person name="Jetten M.S.M."/>
            <person name="Mascher T."/>
            <person name="Medema M.H."/>
            <person name="Devos D.P."/>
            <person name="Kaster A.-K."/>
            <person name="Ovreas L."/>
            <person name="Rohde M."/>
            <person name="Galperin M.Y."/>
            <person name="Jogler C."/>
        </authorList>
    </citation>
    <scope>NUCLEOTIDE SEQUENCE [LARGE SCALE GENOMIC DNA]</scope>
    <source>
        <strain evidence="9 10">HG15A2</strain>
    </source>
</reference>
<dbReference type="InterPro" id="IPR011701">
    <property type="entry name" value="MFS"/>
</dbReference>
<feature type="transmembrane region" description="Helical" evidence="7">
    <location>
        <begin position="248"/>
        <end position="268"/>
    </location>
</feature>
<keyword evidence="6 7" id="KW-0472">Membrane</keyword>
<feature type="transmembrane region" description="Helical" evidence="7">
    <location>
        <begin position="142"/>
        <end position="164"/>
    </location>
</feature>
<accession>A0A517MVN9</accession>
<evidence type="ECO:0000313" key="10">
    <source>
        <dbReference type="Proteomes" id="UP000319852"/>
    </source>
</evidence>
<feature type="transmembrane region" description="Helical" evidence="7">
    <location>
        <begin position="301"/>
        <end position="326"/>
    </location>
</feature>
<feature type="domain" description="Major facilitator superfamily (MFS) profile" evidence="8">
    <location>
        <begin position="8"/>
        <end position="410"/>
    </location>
</feature>
<feature type="transmembrane region" description="Helical" evidence="7">
    <location>
        <begin position="338"/>
        <end position="359"/>
    </location>
</feature>
<organism evidence="9 10">
    <name type="scientific">Adhaeretor mobilis</name>
    <dbReference type="NCBI Taxonomy" id="1930276"/>
    <lineage>
        <taxon>Bacteria</taxon>
        <taxon>Pseudomonadati</taxon>
        <taxon>Planctomycetota</taxon>
        <taxon>Planctomycetia</taxon>
        <taxon>Pirellulales</taxon>
        <taxon>Lacipirellulaceae</taxon>
        <taxon>Adhaeretor</taxon>
    </lineage>
</organism>
<evidence type="ECO:0000313" key="9">
    <source>
        <dbReference type="EMBL" id="QDS98939.1"/>
    </source>
</evidence>
<gene>
    <name evidence="9" type="ORF">HG15A2_22270</name>
</gene>
<evidence type="ECO:0000256" key="5">
    <source>
        <dbReference type="ARBA" id="ARBA00022989"/>
    </source>
</evidence>
<feature type="transmembrane region" description="Helical" evidence="7">
    <location>
        <begin position="74"/>
        <end position="93"/>
    </location>
</feature>
<dbReference type="Pfam" id="PF07690">
    <property type="entry name" value="MFS_1"/>
    <property type="match status" value="1"/>
</dbReference>